<comment type="caution">
    <text evidence="2">The sequence shown here is derived from an EMBL/GenBank/DDBJ whole genome shotgun (WGS) entry which is preliminary data.</text>
</comment>
<name>A0A931MIK0_9BURK</name>
<gene>
    <name evidence="2" type="ORF">I5803_19505</name>
</gene>
<dbReference type="RefSeq" id="WP_196987978.1">
    <property type="nucleotide sequence ID" value="NZ_JADWYS010000001.1"/>
</dbReference>
<organism evidence="2 3">
    <name type="scientific">Caenimonas aquaedulcis</name>
    <dbReference type="NCBI Taxonomy" id="2793270"/>
    <lineage>
        <taxon>Bacteria</taxon>
        <taxon>Pseudomonadati</taxon>
        <taxon>Pseudomonadota</taxon>
        <taxon>Betaproteobacteria</taxon>
        <taxon>Burkholderiales</taxon>
        <taxon>Comamonadaceae</taxon>
        <taxon>Caenimonas</taxon>
    </lineage>
</organism>
<protein>
    <submittedName>
        <fullName evidence="2">DedA family protein</fullName>
    </submittedName>
</protein>
<feature type="transmembrane region" description="Helical" evidence="1">
    <location>
        <begin position="12"/>
        <end position="32"/>
    </location>
</feature>
<keyword evidence="3" id="KW-1185">Reference proteome</keyword>
<evidence type="ECO:0000313" key="2">
    <source>
        <dbReference type="EMBL" id="MBG9390226.1"/>
    </source>
</evidence>
<keyword evidence="1" id="KW-1133">Transmembrane helix</keyword>
<dbReference type="AlphaFoldDB" id="A0A931MIK0"/>
<dbReference type="InterPro" id="IPR051311">
    <property type="entry name" value="DedA_domain"/>
</dbReference>
<accession>A0A931MIK0</accession>
<sequence>MAPWLQSLLGTLALPEYGLSTLFVVAFISATLVPLGSEPALFGLLKLDPGLFWPAVAVATLGNTAGGMVDWWMGSAAHTAAQRVSGARTRTRALSLLAKLGPRACLLSWLPVVGDPLCALAGWLRLPFWPCTGYMLAGKALRYVVMTAVLMHYFPGSLSLHGG</sequence>
<dbReference type="PANTHER" id="PTHR42709">
    <property type="entry name" value="ALKALINE PHOSPHATASE LIKE PROTEIN"/>
    <property type="match status" value="1"/>
</dbReference>
<evidence type="ECO:0000313" key="3">
    <source>
        <dbReference type="Proteomes" id="UP000651050"/>
    </source>
</evidence>
<reference evidence="2" key="1">
    <citation type="submission" date="2020-11" db="EMBL/GenBank/DDBJ databases">
        <title>Bacterial whole genome sequence for Caenimonas sp. DR4.4.</title>
        <authorList>
            <person name="Le V."/>
            <person name="Ko S.-R."/>
            <person name="Ahn C.-Y."/>
            <person name="Oh H.-M."/>
        </authorList>
    </citation>
    <scope>NUCLEOTIDE SEQUENCE</scope>
    <source>
        <strain evidence="2">DR4.4</strain>
    </source>
</reference>
<evidence type="ECO:0000256" key="1">
    <source>
        <dbReference type="SAM" id="Phobius"/>
    </source>
</evidence>
<feature type="transmembrane region" description="Helical" evidence="1">
    <location>
        <begin position="52"/>
        <end position="72"/>
    </location>
</feature>
<dbReference type="Proteomes" id="UP000651050">
    <property type="component" value="Unassembled WGS sequence"/>
</dbReference>
<keyword evidence="1" id="KW-0812">Transmembrane</keyword>
<proteinExistence type="predicted"/>
<dbReference type="PANTHER" id="PTHR42709:SF4">
    <property type="entry name" value="INNER MEMBRANE PROTEIN YQAA"/>
    <property type="match status" value="1"/>
</dbReference>
<keyword evidence="1" id="KW-0472">Membrane</keyword>
<dbReference type="EMBL" id="JADWYS010000001">
    <property type="protein sequence ID" value="MBG9390226.1"/>
    <property type="molecule type" value="Genomic_DNA"/>
</dbReference>